<keyword evidence="1" id="KW-0732">Signal</keyword>
<gene>
    <name evidence="2" type="ORF">IPOD504_LOCUS11462</name>
</gene>
<evidence type="ECO:0000313" key="3">
    <source>
        <dbReference type="Proteomes" id="UP000837857"/>
    </source>
</evidence>
<name>A0ABN8IPF1_9NEOP</name>
<organism evidence="2 3">
    <name type="scientific">Iphiclides podalirius</name>
    <name type="common">scarce swallowtail</name>
    <dbReference type="NCBI Taxonomy" id="110791"/>
    <lineage>
        <taxon>Eukaryota</taxon>
        <taxon>Metazoa</taxon>
        <taxon>Ecdysozoa</taxon>
        <taxon>Arthropoda</taxon>
        <taxon>Hexapoda</taxon>
        <taxon>Insecta</taxon>
        <taxon>Pterygota</taxon>
        <taxon>Neoptera</taxon>
        <taxon>Endopterygota</taxon>
        <taxon>Lepidoptera</taxon>
        <taxon>Glossata</taxon>
        <taxon>Ditrysia</taxon>
        <taxon>Papilionoidea</taxon>
        <taxon>Papilionidae</taxon>
        <taxon>Papilioninae</taxon>
        <taxon>Iphiclides</taxon>
    </lineage>
</organism>
<protein>
    <submittedName>
        <fullName evidence="2">Uncharacterized protein</fullName>
    </submittedName>
</protein>
<keyword evidence="3" id="KW-1185">Reference proteome</keyword>
<evidence type="ECO:0000256" key="1">
    <source>
        <dbReference type="SAM" id="SignalP"/>
    </source>
</evidence>
<feature type="signal peptide" evidence="1">
    <location>
        <begin position="1"/>
        <end position="21"/>
    </location>
</feature>
<sequence>MFSNSIHRIFLAGLVLQCVLCESRIHLFVYAAPTKKEVLINYYGVDEKVVTALEEKLFNITDSNLRKGVLIELGKEPDDIFLKDPTKYGDLHYKYNWMPVKRSLRVKSAEVVDVISDKVVVKSIEHINNSTRTIKSRAIISEMVESTISSFWSVDGLPEDEVYFDIDYSFNGRAVKYHNRWRHDNFQSASLPFGVTKNGYIIINPSQRVVSRLKGTKTILLIKIRYAASLVGNIVLNYAHVYGKYHFWAPKVSDIMKAAGLTNEIVTTELIEVRCYTNPELEIFDGVTKETVTVVTPPTPFKVRPKSRHSVRRKFQIH</sequence>
<reference evidence="2" key="1">
    <citation type="submission" date="2022-03" db="EMBL/GenBank/DDBJ databases">
        <authorList>
            <person name="Martin H S."/>
        </authorList>
    </citation>
    <scope>NUCLEOTIDE SEQUENCE</scope>
</reference>
<accession>A0ABN8IPF1</accession>
<feature type="non-terminal residue" evidence="2">
    <location>
        <position position="318"/>
    </location>
</feature>
<feature type="chain" id="PRO_5045587645" evidence="1">
    <location>
        <begin position="22"/>
        <end position="318"/>
    </location>
</feature>
<dbReference type="EMBL" id="OW152840">
    <property type="protein sequence ID" value="CAH2061798.1"/>
    <property type="molecule type" value="Genomic_DNA"/>
</dbReference>
<dbReference type="Proteomes" id="UP000837857">
    <property type="component" value="Chromosome 28"/>
</dbReference>
<evidence type="ECO:0000313" key="2">
    <source>
        <dbReference type="EMBL" id="CAH2061798.1"/>
    </source>
</evidence>
<proteinExistence type="predicted"/>
<dbReference type="CDD" id="cd20235">
    <property type="entry name" value="PFM_spherulin-2a-like"/>
    <property type="match status" value="1"/>
</dbReference>